<dbReference type="Proteomes" id="UP000001861">
    <property type="component" value="Unassembled WGS sequence"/>
</dbReference>
<feature type="region of interest" description="Disordered" evidence="2">
    <location>
        <begin position="1021"/>
        <end position="1058"/>
    </location>
</feature>
<feature type="compositionally biased region" description="Polar residues" evidence="2">
    <location>
        <begin position="533"/>
        <end position="548"/>
    </location>
</feature>
<feature type="coiled-coil region" evidence="1">
    <location>
        <begin position="139"/>
        <end position="236"/>
    </location>
</feature>
<feature type="compositionally biased region" description="Basic residues" evidence="2">
    <location>
        <begin position="118"/>
        <end position="128"/>
    </location>
</feature>
<reference evidence="3 4" key="1">
    <citation type="journal article" date="2010" name="Proc. Natl. Acad. Sci. U.S.A.">
        <title>Insights into evolution of multicellular fungi from the assembled chromosomes of the mushroom Coprinopsis cinerea (Coprinus cinereus).</title>
        <authorList>
            <person name="Stajich J.E."/>
            <person name="Wilke S.K."/>
            <person name="Ahren D."/>
            <person name="Au C.H."/>
            <person name="Birren B.W."/>
            <person name="Borodovsky M."/>
            <person name="Burns C."/>
            <person name="Canback B."/>
            <person name="Casselton L.A."/>
            <person name="Cheng C.K."/>
            <person name="Deng J."/>
            <person name="Dietrich F.S."/>
            <person name="Fargo D.C."/>
            <person name="Farman M.L."/>
            <person name="Gathman A.C."/>
            <person name="Goldberg J."/>
            <person name="Guigo R."/>
            <person name="Hoegger P.J."/>
            <person name="Hooker J.B."/>
            <person name="Huggins A."/>
            <person name="James T.Y."/>
            <person name="Kamada T."/>
            <person name="Kilaru S."/>
            <person name="Kodira C."/>
            <person name="Kues U."/>
            <person name="Kupfer D."/>
            <person name="Kwan H.S."/>
            <person name="Lomsadze A."/>
            <person name="Li W."/>
            <person name="Lilly W.W."/>
            <person name="Ma L.J."/>
            <person name="Mackey A.J."/>
            <person name="Manning G."/>
            <person name="Martin F."/>
            <person name="Muraguchi H."/>
            <person name="Natvig D.O."/>
            <person name="Palmerini H."/>
            <person name="Ramesh M.A."/>
            <person name="Rehmeyer C.J."/>
            <person name="Roe B.A."/>
            <person name="Shenoy N."/>
            <person name="Stanke M."/>
            <person name="Ter-Hovhannisyan V."/>
            <person name="Tunlid A."/>
            <person name="Velagapudi R."/>
            <person name="Vision T.J."/>
            <person name="Zeng Q."/>
            <person name="Zolan M.E."/>
            <person name="Pukkila P.J."/>
        </authorList>
    </citation>
    <scope>NUCLEOTIDE SEQUENCE [LARGE SCALE GENOMIC DNA]</scope>
    <source>
        <strain evidence="4">Okayama-7 / 130 / ATCC MYA-4618 / FGSC 9003</strain>
    </source>
</reference>
<dbReference type="GeneID" id="6017714"/>
<feature type="region of interest" description="Disordered" evidence="2">
    <location>
        <begin position="466"/>
        <end position="559"/>
    </location>
</feature>
<feature type="compositionally biased region" description="Low complexity" evidence="2">
    <location>
        <begin position="80"/>
        <end position="103"/>
    </location>
</feature>
<accession>A8PFF7</accession>
<feature type="region of interest" description="Disordered" evidence="2">
    <location>
        <begin position="1"/>
        <end position="49"/>
    </location>
</feature>
<dbReference type="AlphaFoldDB" id="A8PFF7"/>
<dbReference type="VEuPathDB" id="FungiDB:CC1G_04898"/>
<feature type="compositionally biased region" description="Polar residues" evidence="2">
    <location>
        <begin position="470"/>
        <end position="479"/>
    </location>
</feature>
<sequence>MAPSKVPDDAPPYITTNHPPRSRTTATSSTVGKTATSSSSRRHKSTKSYDAELLEVLQEFRKAKARRPSLPQGVLASSLAESGGIGLSGISTSTVSRSLSSGKSTGGERHASSTSSSSHHRSRSRSRTRSTESPSTMLLSITTERLEQERARASSAERQCAELMSKIKTLHEAQLQSQRELDTVRQELNLYKIQLELAQKEILRAQEIVNEVDQQRVSAEQEASRNREKVRRLMEERILAEALEEGRRAGYREGLREGKSIALAQLRAQEALAQSEAEEEEERRRQRRPRRNTMENPSRERKRSESVARPSTSQGGPQATRGGTHRHASPPPPGRYPSRSKTPVAGPSRVAPIRERSDTPPLPSSYADTGHFRSQLPAATITTPVPVLVPSTQTQPPERVPESIEILPASSHSNGHGNMQAYTPRANRSDVHLPPDGYIPTLNPADNSISLPPPHELSMPMVPIAREGDQTNGHETVSSKVKGKTPIRGGGLGGGHSGGAGASTSTVPPGRSLRDRDALAVSNGPTDNHHRSAPQSHQYHPHQPSSTGLGAKHETTTTNAGDVDYFSGYHRDEGRSEGSFFAGMSSGYTGYGMGMYSSTPRNRRNRAASVTSYGASTRISQFDLVAPPSPSEPNHAPSARYGLGHGVGGPGVGAVDGAREGDDPDQSFGWDFMNHNQRKAQRDAQGQPPPQSAFSNSDANNATNAMNHRRQPVIPRTPETPTPAPRTRPRAQTQPQEMAAYWRSKNSDIGSGSGTRAGGETETAAASSRNGSMSGSSRNRTRGGSISTRLHTLTSSDRDGGPIERPKTVEPHLQRSLSPRPVLHPNSVNVPANRNVESEKNKGAHPGTYLEVAAPDSANFPNGNKRTHHRTFTSGTTPEIGVEPPSRSPTSVSDGTVLDPVLLSPSGAPGPSNSRPSHDTQQRQQPTYVGYYMAPSLPRFDYTSTGIDVRRSPSKDSNNSNVYDRDSDRPPGYVVPLSPIPSLSQFRFDSALDAETGPTAPIYGRPNFESFSAAVGTIASPGANPATNRPKDEELFGNNKGFFSPAPLNRPISLFSDT</sequence>
<keyword evidence="4" id="KW-1185">Reference proteome</keyword>
<evidence type="ECO:0000313" key="4">
    <source>
        <dbReference type="Proteomes" id="UP000001861"/>
    </source>
</evidence>
<dbReference type="STRING" id="240176.A8PFF7"/>
<keyword evidence="1" id="KW-0175">Coiled coil</keyword>
<feature type="region of interest" description="Disordered" evidence="2">
    <location>
        <begin position="943"/>
        <end position="973"/>
    </location>
</feature>
<feature type="compositionally biased region" description="Gly residues" evidence="2">
    <location>
        <begin position="643"/>
        <end position="654"/>
    </location>
</feature>
<dbReference type="InParanoid" id="A8PFF7"/>
<feature type="compositionally biased region" description="Basic and acidic residues" evidence="2">
    <location>
        <begin position="297"/>
        <end position="306"/>
    </location>
</feature>
<dbReference type="OMA" id="CINEREE"/>
<evidence type="ECO:0000313" key="3">
    <source>
        <dbReference type="EMBL" id="EAU80788.2"/>
    </source>
</evidence>
<dbReference type="EMBL" id="AACS02000002">
    <property type="protein sequence ID" value="EAU80788.2"/>
    <property type="molecule type" value="Genomic_DNA"/>
</dbReference>
<feature type="compositionally biased region" description="Basic and acidic residues" evidence="2">
    <location>
        <begin position="796"/>
        <end position="813"/>
    </location>
</feature>
<dbReference type="eggNOG" id="ENOG502RC4I">
    <property type="taxonomic scope" value="Eukaryota"/>
</dbReference>
<comment type="caution">
    <text evidence="3">The sequence shown here is derived from an EMBL/GenBank/DDBJ whole genome shotgun (WGS) entry which is preliminary data.</text>
</comment>
<dbReference type="RefSeq" id="XP_001841054.2">
    <property type="nucleotide sequence ID" value="XM_001841002.2"/>
</dbReference>
<dbReference type="KEGG" id="cci:CC1G_04898"/>
<proteinExistence type="predicted"/>
<name>A8PFF7_COPC7</name>
<evidence type="ECO:0000256" key="1">
    <source>
        <dbReference type="SAM" id="Coils"/>
    </source>
</evidence>
<feature type="compositionally biased region" description="Gly residues" evidence="2">
    <location>
        <begin position="488"/>
        <end position="501"/>
    </location>
</feature>
<evidence type="ECO:0000256" key="2">
    <source>
        <dbReference type="SAM" id="MobiDB-lite"/>
    </source>
</evidence>
<feature type="region of interest" description="Disordered" evidence="2">
    <location>
        <begin position="272"/>
        <end position="370"/>
    </location>
</feature>
<dbReference type="OrthoDB" id="3268221at2759"/>
<dbReference type="HOGENOM" id="CLU_329301_0_0_1"/>
<protein>
    <submittedName>
        <fullName evidence="3">Uncharacterized protein</fullName>
    </submittedName>
</protein>
<gene>
    <name evidence="3" type="ORF">CC1G_04898</name>
</gene>
<feature type="compositionally biased region" description="Polar residues" evidence="2">
    <location>
        <begin position="692"/>
        <end position="706"/>
    </location>
</feature>
<feature type="region of interest" description="Disordered" evidence="2">
    <location>
        <begin position="627"/>
        <end position="924"/>
    </location>
</feature>
<feature type="compositionally biased region" description="Low complexity" evidence="2">
    <location>
        <begin position="758"/>
        <end position="789"/>
    </location>
</feature>
<feature type="region of interest" description="Disordered" evidence="2">
    <location>
        <begin position="80"/>
        <end position="139"/>
    </location>
</feature>
<organism evidence="3 4">
    <name type="scientific">Coprinopsis cinerea (strain Okayama-7 / 130 / ATCC MYA-4618 / FGSC 9003)</name>
    <name type="common">Inky cap fungus</name>
    <name type="synonym">Hormographiella aspergillata</name>
    <dbReference type="NCBI Taxonomy" id="240176"/>
    <lineage>
        <taxon>Eukaryota</taxon>
        <taxon>Fungi</taxon>
        <taxon>Dikarya</taxon>
        <taxon>Basidiomycota</taxon>
        <taxon>Agaricomycotina</taxon>
        <taxon>Agaricomycetes</taxon>
        <taxon>Agaricomycetidae</taxon>
        <taxon>Agaricales</taxon>
        <taxon>Agaricineae</taxon>
        <taxon>Psathyrellaceae</taxon>
        <taxon>Coprinopsis</taxon>
    </lineage>
</organism>